<dbReference type="PANTHER" id="PTHR30055">
    <property type="entry name" value="HTH-TYPE TRANSCRIPTIONAL REGULATOR RUTR"/>
    <property type="match status" value="1"/>
</dbReference>
<proteinExistence type="predicted"/>
<keyword evidence="1 2" id="KW-0238">DNA-binding</keyword>
<evidence type="ECO:0000256" key="2">
    <source>
        <dbReference type="PROSITE-ProRule" id="PRU00335"/>
    </source>
</evidence>
<keyword evidence="6" id="KW-1185">Reference proteome</keyword>
<evidence type="ECO:0000256" key="1">
    <source>
        <dbReference type="ARBA" id="ARBA00023125"/>
    </source>
</evidence>
<dbReference type="InterPro" id="IPR050109">
    <property type="entry name" value="HTH-type_TetR-like_transc_reg"/>
</dbReference>
<dbReference type="InterPro" id="IPR001647">
    <property type="entry name" value="HTH_TetR"/>
</dbReference>
<protein>
    <submittedName>
        <fullName evidence="5">TetR/AcrR family transcriptional regulator</fullName>
    </submittedName>
</protein>
<evidence type="ECO:0000259" key="4">
    <source>
        <dbReference type="PROSITE" id="PS50977"/>
    </source>
</evidence>
<dbReference type="EMBL" id="JAAXOX010000004">
    <property type="protein sequence ID" value="NKY23002.1"/>
    <property type="molecule type" value="Genomic_DNA"/>
</dbReference>
<feature type="region of interest" description="Disordered" evidence="3">
    <location>
        <begin position="192"/>
        <end position="213"/>
    </location>
</feature>
<dbReference type="Gene3D" id="1.10.357.10">
    <property type="entry name" value="Tetracycline Repressor, domain 2"/>
    <property type="match status" value="1"/>
</dbReference>
<dbReference type="SUPFAM" id="SSF46689">
    <property type="entry name" value="Homeodomain-like"/>
    <property type="match status" value="1"/>
</dbReference>
<sequence>MAGPEPVAPTADGRSTRWDDHRLARRADLARAARKLVHHQGPDVSMDDLAAAAGTSKSIVYRYFTDKTGVQLAVAEEVVADIRAALVEAAQTADGPRDALRAMVGTYLAMIESSPAVYTFVTRDGSVEHVVDSITELIAAPFDDPQLLLWAAGAVGFVRGTAELWLRTTPRQDRDELTDQITRWLWTGPVAQLGREHHPQHAPTTTPDPGEQP</sequence>
<dbReference type="AlphaFoldDB" id="A0A7X6QZD9"/>
<accession>A0A7X6QZD9</accession>
<evidence type="ECO:0000256" key="3">
    <source>
        <dbReference type="SAM" id="MobiDB-lite"/>
    </source>
</evidence>
<reference evidence="5 6" key="1">
    <citation type="submission" date="2020-04" db="EMBL/GenBank/DDBJ databases">
        <title>MicrobeNet Type strains.</title>
        <authorList>
            <person name="Nicholson A.C."/>
        </authorList>
    </citation>
    <scope>NUCLEOTIDE SEQUENCE [LARGE SCALE GENOMIC DNA]</scope>
    <source>
        <strain evidence="5 6">ATCC BAA-788</strain>
    </source>
</reference>
<evidence type="ECO:0000313" key="6">
    <source>
        <dbReference type="Proteomes" id="UP000581206"/>
    </source>
</evidence>
<dbReference type="PROSITE" id="PS50977">
    <property type="entry name" value="HTH_TETR_2"/>
    <property type="match status" value="1"/>
</dbReference>
<dbReference type="Proteomes" id="UP000581206">
    <property type="component" value="Unassembled WGS sequence"/>
</dbReference>
<dbReference type="Pfam" id="PF00440">
    <property type="entry name" value="TetR_N"/>
    <property type="match status" value="1"/>
</dbReference>
<name>A0A7X6QZD9_9CELL</name>
<dbReference type="InterPro" id="IPR009057">
    <property type="entry name" value="Homeodomain-like_sf"/>
</dbReference>
<feature type="domain" description="HTH tetR-type" evidence="4">
    <location>
        <begin position="23"/>
        <end position="82"/>
    </location>
</feature>
<dbReference type="PANTHER" id="PTHR30055:SF226">
    <property type="entry name" value="HTH-TYPE TRANSCRIPTIONAL REGULATOR PKSA"/>
    <property type="match status" value="1"/>
</dbReference>
<evidence type="ECO:0000313" key="5">
    <source>
        <dbReference type="EMBL" id="NKY23002.1"/>
    </source>
</evidence>
<dbReference type="SUPFAM" id="SSF48498">
    <property type="entry name" value="Tetracyclin repressor-like, C-terminal domain"/>
    <property type="match status" value="1"/>
</dbReference>
<dbReference type="InterPro" id="IPR036271">
    <property type="entry name" value="Tet_transcr_reg_TetR-rel_C_sf"/>
</dbReference>
<feature type="DNA-binding region" description="H-T-H motif" evidence="2">
    <location>
        <begin position="45"/>
        <end position="64"/>
    </location>
</feature>
<dbReference type="GO" id="GO:0000976">
    <property type="term" value="F:transcription cis-regulatory region binding"/>
    <property type="evidence" value="ECO:0007669"/>
    <property type="project" value="TreeGrafter"/>
</dbReference>
<organism evidence="5 6">
    <name type="scientific">Cellulomonas denverensis</name>
    <dbReference type="NCBI Taxonomy" id="264297"/>
    <lineage>
        <taxon>Bacteria</taxon>
        <taxon>Bacillati</taxon>
        <taxon>Actinomycetota</taxon>
        <taxon>Actinomycetes</taxon>
        <taxon>Micrococcales</taxon>
        <taxon>Cellulomonadaceae</taxon>
        <taxon>Cellulomonas</taxon>
    </lineage>
</organism>
<dbReference type="GO" id="GO:0003700">
    <property type="term" value="F:DNA-binding transcription factor activity"/>
    <property type="evidence" value="ECO:0007669"/>
    <property type="project" value="TreeGrafter"/>
</dbReference>
<gene>
    <name evidence="5" type="ORF">HGA03_10050</name>
</gene>
<comment type="caution">
    <text evidence="5">The sequence shown here is derived from an EMBL/GenBank/DDBJ whole genome shotgun (WGS) entry which is preliminary data.</text>
</comment>